<dbReference type="PANTHER" id="PTHR43646">
    <property type="entry name" value="GLYCOSYLTRANSFERASE"/>
    <property type="match status" value="1"/>
</dbReference>
<comment type="caution">
    <text evidence="11">The sequence shown here is derived from an EMBL/GenBank/DDBJ whole genome shotgun (WGS) entry which is preliminary data.</text>
</comment>
<dbReference type="Pfam" id="PF00535">
    <property type="entry name" value="Glycos_transf_2"/>
    <property type="match status" value="1"/>
</dbReference>
<gene>
    <name evidence="11" type="ORF">HNR40_000895</name>
</gene>
<evidence type="ECO:0000256" key="4">
    <source>
        <dbReference type="ARBA" id="ARBA00022679"/>
    </source>
</evidence>
<dbReference type="InterPro" id="IPR001173">
    <property type="entry name" value="Glyco_trans_2-like"/>
</dbReference>
<dbReference type="EMBL" id="JACHIN010000001">
    <property type="protein sequence ID" value="MBB5075449.1"/>
    <property type="molecule type" value="Genomic_DNA"/>
</dbReference>
<comment type="similarity">
    <text evidence="8">Belongs to the glycosyltransferase 2 family. CrtQ subfamily.</text>
</comment>
<comment type="subcellular location">
    <subcellularLocation>
        <location evidence="1">Cell membrane</location>
    </subcellularLocation>
</comment>
<evidence type="ECO:0000256" key="7">
    <source>
        <dbReference type="ARBA" id="ARBA00037904"/>
    </source>
</evidence>
<dbReference type="GO" id="GO:0005886">
    <property type="term" value="C:plasma membrane"/>
    <property type="evidence" value="ECO:0007669"/>
    <property type="project" value="UniProtKB-SubCell"/>
</dbReference>
<evidence type="ECO:0000313" key="11">
    <source>
        <dbReference type="EMBL" id="MBB5075449.1"/>
    </source>
</evidence>
<keyword evidence="5" id="KW-0472">Membrane</keyword>
<dbReference type="InterPro" id="IPR029044">
    <property type="entry name" value="Nucleotide-diphossugar_trans"/>
</dbReference>
<evidence type="ECO:0000256" key="2">
    <source>
        <dbReference type="ARBA" id="ARBA00022475"/>
    </source>
</evidence>
<dbReference type="GO" id="GO:0016757">
    <property type="term" value="F:glycosyltransferase activity"/>
    <property type="evidence" value="ECO:0007669"/>
    <property type="project" value="UniProtKB-KW"/>
</dbReference>
<evidence type="ECO:0000256" key="1">
    <source>
        <dbReference type="ARBA" id="ARBA00004236"/>
    </source>
</evidence>
<keyword evidence="2" id="KW-1003">Cell membrane</keyword>
<organism evidence="11 12">
    <name type="scientific">Nonomuraea endophytica</name>
    <dbReference type="NCBI Taxonomy" id="714136"/>
    <lineage>
        <taxon>Bacteria</taxon>
        <taxon>Bacillati</taxon>
        <taxon>Actinomycetota</taxon>
        <taxon>Actinomycetes</taxon>
        <taxon>Streptosporangiales</taxon>
        <taxon>Streptosporangiaceae</taxon>
        <taxon>Nonomuraea</taxon>
    </lineage>
</organism>
<feature type="domain" description="Glycosyltransferase 2-like" evidence="10">
    <location>
        <begin position="6"/>
        <end position="115"/>
    </location>
</feature>
<dbReference type="SUPFAM" id="SSF53448">
    <property type="entry name" value="Nucleotide-diphospho-sugar transferases"/>
    <property type="match status" value="1"/>
</dbReference>
<name>A0A7W7ZX91_9ACTN</name>
<evidence type="ECO:0000256" key="5">
    <source>
        <dbReference type="ARBA" id="ARBA00023136"/>
    </source>
</evidence>
<evidence type="ECO:0000256" key="3">
    <source>
        <dbReference type="ARBA" id="ARBA00022676"/>
    </source>
</evidence>
<keyword evidence="3" id="KW-0328">Glycosyltransferase</keyword>
<dbReference type="RefSeq" id="WP_184958533.1">
    <property type="nucleotide sequence ID" value="NZ_JACHIN010000001.1"/>
</dbReference>
<evidence type="ECO:0000256" key="9">
    <source>
        <dbReference type="ARBA" id="ARBA00040345"/>
    </source>
</evidence>
<protein>
    <recommendedName>
        <fullName evidence="9">4,4'-diaponeurosporenoate glycosyltransferase</fullName>
    </recommendedName>
</protein>
<sequence length="276" mass="28962">MNPVASIVIPAHNEEAVIAAGLDRLLDGAAPGEFEVIVVANACADATVSAAARPGVVVLETPVAGKANALRMGDAACGVFPRVYADADVGLDADSARALAAVLARPGVLAAAPRPVWDLDGATWVAGRVHRVHDALVAPHRALAGVGVYALGKEGHARVFPLPDVLSDDGWVHASFAPHERVVVDGATSLVRPARSVRAHLRRRVRVRLGNRQLAELGRPVNAVPLRLGDLGALLRARRVSVLDAGCYLAVLLADRLLTRVRRGRPADWGTDTSSR</sequence>
<dbReference type="Proteomes" id="UP000568380">
    <property type="component" value="Unassembled WGS sequence"/>
</dbReference>
<accession>A0A7W7ZX91</accession>
<comment type="pathway">
    <text evidence="7">Carotenoid biosynthesis; staphyloxanthin biosynthesis; staphyloxanthin from farnesyl diphosphate: step 4/5.</text>
</comment>
<evidence type="ECO:0000313" key="12">
    <source>
        <dbReference type="Proteomes" id="UP000568380"/>
    </source>
</evidence>
<evidence type="ECO:0000256" key="6">
    <source>
        <dbReference type="ARBA" id="ARBA00037281"/>
    </source>
</evidence>
<reference evidence="11 12" key="1">
    <citation type="submission" date="2020-08" db="EMBL/GenBank/DDBJ databases">
        <title>Genomic Encyclopedia of Type Strains, Phase IV (KMG-IV): sequencing the most valuable type-strain genomes for metagenomic binning, comparative biology and taxonomic classification.</title>
        <authorList>
            <person name="Goeker M."/>
        </authorList>
    </citation>
    <scope>NUCLEOTIDE SEQUENCE [LARGE SCALE GENOMIC DNA]</scope>
    <source>
        <strain evidence="11 12">DSM 45385</strain>
    </source>
</reference>
<dbReference type="AlphaFoldDB" id="A0A7W7ZX91"/>
<dbReference type="Gene3D" id="3.90.550.10">
    <property type="entry name" value="Spore Coat Polysaccharide Biosynthesis Protein SpsA, Chain A"/>
    <property type="match status" value="1"/>
</dbReference>
<evidence type="ECO:0000259" key="10">
    <source>
        <dbReference type="Pfam" id="PF00535"/>
    </source>
</evidence>
<keyword evidence="4" id="KW-0808">Transferase</keyword>
<proteinExistence type="inferred from homology"/>
<comment type="function">
    <text evidence="6">Catalyzes the glycosylation of 4,4'-diaponeurosporenoate, i.e. the esterification of glucose at the C1'' position with the carboxyl group of 4,4'-diaponeurosporenic acid, to form glycosyl-4,4'-diaponeurosporenoate. This is a step in the biosynthesis of staphyloxanthin, an orange pigment present in most staphylococci strains.</text>
</comment>
<dbReference type="PANTHER" id="PTHR43646:SF2">
    <property type="entry name" value="GLYCOSYLTRANSFERASE 2-LIKE DOMAIN-CONTAINING PROTEIN"/>
    <property type="match status" value="1"/>
</dbReference>
<keyword evidence="12" id="KW-1185">Reference proteome</keyword>
<evidence type="ECO:0000256" key="8">
    <source>
        <dbReference type="ARBA" id="ARBA00038120"/>
    </source>
</evidence>